<proteinExistence type="predicted"/>
<organism evidence="1 2">
    <name type="scientific">Sphagnum troendelagicum</name>
    <dbReference type="NCBI Taxonomy" id="128251"/>
    <lineage>
        <taxon>Eukaryota</taxon>
        <taxon>Viridiplantae</taxon>
        <taxon>Streptophyta</taxon>
        <taxon>Embryophyta</taxon>
        <taxon>Bryophyta</taxon>
        <taxon>Sphagnophytina</taxon>
        <taxon>Sphagnopsida</taxon>
        <taxon>Sphagnales</taxon>
        <taxon>Sphagnaceae</taxon>
        <taxon>Sphagnum</taxon>
    </lineage>
</organism>
<dbReference type="Proteomes" id="UP001497512">
    <property type="component" value="Chromosome 12"/>
</dbReference>
<reference evidence="1" key="1">
    <citation type="submission" date="2024-02" db="EMBL/GenBank/DDBJ databases">
        <authorList>
            <consortium name="ELIXIR-Norway"/>
            <consortium name="Elixir Norway"/>
        </authorList>
    </citation>
    <scope>NUCLEOTIDE SEQUENCE</scope>
</reference>
<evidence type="ECO:0000313" key="2">
    <source>
        <dbReference type="Proteomes" id="UP001497512"/>
    </source>
</evidence>
<keyword evidence="2" id="KW-1185">Reference proteome</keyword>
<dbReference type="PANTHER" id="PTHR37067">
    <property type="entry name" value="PX DOMAIN-CONTAINING PROTEIN"/>
    <property type="match status" value="1"/>
</dbReference>
<protein>
    <submittedName>
        <fullName evidence="1">Uncharacterized protein</fullName>
    </submittedName>
</protein>
<sequence>MLVDLSFRQTSTVIGQRKDVFGNGKLVGLNNHEVGKMVRVNVGANLQVLSDVLNYHDVWAFSLADDGSTRQGVSFFDVRIRIYVGGRLFNIHLVVVPFYDRHSVVNIYKMICKLLN</sequence>
<accession>A0ABP0TJY1</accession>
<evidence type="ECO:0000313" key="1">
    <source>
        <dbReference type="EMBL" id="CAK9198525.1"/>
    </source>
</evidence>
<dbReference type="EMBL" id="OZ019904">
    <property type="protein sequence ID" value="CAK9198525.1"/>
    <property type="molecule type" value="Genomic_DNA"/>
</dbReference>
<name>A0ABP0TJY1_9BRYO</name>
<dbReference type="PANTHER" id="PTHR37067:SF3">
    <property type="entry name" value="PX DOMAIN-CONTAINING PROTEIN"/>
    <property type="match status" value="1"/>
</dbReference>
<gene>
    <name evidence="1" type="ORF">CSSPTR1EN2_LOCUS4480</name>
</gene>